<sequence>MTSMPHQDPHRFSTLIEAQGVRDLLATDDGIDAAIDWCRRQAVTKVYVETFRSGYLADRETLRHVRDRFRGAGLEVSGCVTTTVVGKQSTGWNIIACYTDPQTQDRLGEIFGFTAELFDEIMIDDFWFTDCECAECDSARQSKTVRIGDKSYPAAGDTWADYRCELMVHLARERILAPAKRANPKVRLIIKFPEWYDRFREQGYEVVRETADFDRIWVGTETRDYDDEEWGGRPQYQAYFIMKWLGGIGGRKCGGGWYDPYGTRESTYVEQARQTVLAGAAESLLFCYGSLLKGTGPANLEALRSCRPELLHVADQVSRRRAVGVAAYMPPNSHCENEPHVFDFVGMMGLPLAPCHEFPEDAEAALFSAHALKDPELPQRLSKLIARGAAVLVTDGLAQRLVGRAALDASNVSVLPVKGDPKSLLDLPQADLDAIRQPLLAPLGRTLQAPNRVSLYLFADGSWVVENFNDQAVTVALDGVEMAVAGRGWLYEWQP</sequence>
<name>A0A0F9Y7N8_9ZZZZ</name>
<comment type="caution">
    <text evidence="1">The sequence shown here is derived from an EMBL/GenBank/DDBJ whole genome shotgun (WGS) entry which is preliminary data.</text>
</comment>
<protein>
    <recommendedName>
        <fullName evidence="2">Beta-galactosidase trimerisation domain-containing protein</fullName>
    </recommendedName>
</protein>
<gene>
    <name evidence="1" type="ORF">LCGC14_0124130</name>
</gene>
<proteinExistence type="predicted"/>
<evidence type="ECO:0008006" key="2">
    <source>
        <dbReference type="Google" id="ProtNLM"/>
    </source>
</evidence>
<evidence type="ECO:0000313" key="1">
    <source>
        <dbReference type="EMBL" id="KKO00639.1"/>
    </source>
</evidence>
<organism evidence="1">
    <name type="scientific">marine sediment metagenome</name>
    <dbReference type="NCBI Taxonomy" id="412755"/>
    <lineage>
        <taxon>unclassified sequences</taxon>
        <taxon>metagenomes</taxon>
        <taxon>ecological metagenomes</taxon>
    </lineage>
</organism>
<accession>A0A0F9Y7N8</accession>
<dbReference type="AlphaFoldDB" id="A0A0F9Y7N8"/>
<dbReference type="EMBL" id="LAZR01000039">
    <property type="protein sequence ID" value="KKO00639.1"/>
    <property type="molecule type" value="Genomic_DNA"/>
</dbReference>
<reference evidence="1" key="1">
    <citation type="journal article" date="2015" name="Nature">
        <title>Complex archaea that bridge the gap between prokaryotes and eukaryotes.</title>
        <authorList>
            <person name="Spang A."/>
            <person name="Saw J.H."/>
            <person name="Jorgensen S.L."/>
            <person name="Zaremba-Niedzwiedzka K."/>
            <person name="Martijn J."/>
            <person name="Lind A.E."/>
            <person name="van Eijk R."/>
            <person name="Schleper C."/>
            <person name="Guy L."/>
            <person name="Ettema T.J."/>
        </authorList>
    </citation>
    <scope>NUCLEOTIDE SEQUENCE</scope>
</reference>